<feature type="compositionally biased region" description="Polar residues" evidence="2">
    <location>
        <begin position="80"/>
        <end position="97"/>
    </location>
</feature>
<feature type="compositionally biased region" description="Low complexity" evidence="2">
    <location>
        <begin position="98"/>
        <end position="112"/>
    </location>
</feature>
<feature type="region of interest" description="Disordered" evidence="2">
    <location>
        <begin position="80"/>
        <end position="118"/>
    </location>
</feature>
<evidence type="ECO:0000313" key="4">
    <source>
        <dbReference type="Proteomes" id="UP000738325"/>
    </source>
</evidence>
<dbReference type="AlphaFoldDB" id="A0A9P6RLM4"/>
<organism evidence="3 4">
    <name type="scientific">Dissophora globulifera</name>
    <dbReference type="NCBI Taxonomy" id="979702"/>
    <lineage>
        <taxon>Eukaryota</taxon>
        <taxon>Fungi</taxon>
        <taxon>Fungi incertae sedis</taxon>
        <taxon>Mucoromycota</taxon>
        <taxon>Mortierellomycotina</taxon>
        <taxon>Mortierellomycetes</taxon>
        <taxon>Mortierellales</taxon>
        <taxon>Mortierellaceae</taxon>
        <taxon>Dissophora</taxon>
    </lineage>
</organism>
<proteinExistence type="predicted"/>
<reference evidence="3" key="1">
    <citation type="journal article" date="2020" name="Fungal Divers.">
        <title>Resolving the Mortierellaceae phylogeny through synthesis of multi-gene phylogenetics and phylogenomics.</title>
        <authorList>
            <person name="Vandepol N."/>
            <person name="Liber J."/>
            <person name="Desiro A."/>
            <person name="Na H."/>
            <person name="Kennedy M."/>
            <person name="Barry K."/>
            <person name="Grigoriev I.V."/>
            <person name="Miller A.N."/>
            <person name="O'Donnell K."/>
            <person name="Stajich J.E."/>
            <person name="Bonito G."/>
        </authorList>
    </citation>
    <scope>NUCLEOTIDE SEQUENCE</scope>
    <source>
        <strain evidence="3">REB-010B</strain>
    </source>
</reference>
<sequence>MNNAAAMTDPDFEDDSEFDIGDISSIIKDIDSANLAMDAMESRADKLTANILSLLKAQSLPSPYDNTEPELLEQVTAVSTTTLSNGSESSTNAVTTQHTSPSTASSGTPSHSVDNESA</sequence>
<name>A0A9P6RLM4_9FUNG</name>
<evidence type="ECO:0000313" key="3">
    <source>
        <dbReference type="EMBL" id="KAG0321302.1"/>
    </source>
</evidence>
<accession>A0A9P6RLM4</accession>
<evidence type="ECO:0000256" key="1">
    <source>
        <dbReference type="SAM" id="Coils"/>
    </source>
</evidence>
<evidence type="ECO:0000256" key="2">
    <source>
        <dbReference type="SAM" id="MobiDB-lite"/>
    </source>
</evidence>
<dbReference type="OrthoDB" id="2435588at2759"/>
<dbReference type="Proteomes" id="UP000738325">
    <property type="component" value="Unassembled WGS sequence"/>
</dbReference>
<keyword evidence="4" id="KW-1185">Reference proteome</keyword>
<gene>
    <name evidence="3" type="ORF">BGZ99_003981</name>
</gene>
<comment type="caution">
    <text evidence="3">The sequence shown here is derived from an EMBL/GenBank/DDBJ whole genome shotgun (WGS) entry which is preliminary data.</text>
</comment>
<protein>
    <submittedName>
        <fullName evidence="3">Uncharacterized protein</fullName>
    </submittedName>
</protein>
<keyword evidence="1" id="KW-0175">Coiled coil</keyword>
<dbReference type="EMBL" id="JAAAIP010000249">
    <property type="protein sequence ID" value="KAG0321302.1"/>
    <property type="molecule type" value="Genomic_DNA"/>
</dbReference>
<feature type="coiled-coil region" evidence="1">
    <location>
        <begin position="30"/>
        <end position="57"/>
    </location>
</feature>